<dbReference type="Gene3D" id="3.40.30.110">
    <property type="match status" value="2"/>
</dbReference>
<dbReference type="GO" id="GO:0016740">
    <property type="term" value="F:transferase activity"/>
    <property type="evidence" value="ECO:0007669"/>
    <property type="project" value="UniProtKB-KW"/>
</dbReference>
<dbReference type="PROSITE" id="PS50404">
    <property type="entry name" value="GST_NTER"/>
    <property type="match status" value="1"/>
</dbReference>
<proteinExistence type="predicted"/>
<dbReference type="Proteomes" id="UP000193450">
    <property type="component" value="Chromosome"/>
</dbReference>
<dbReference type="KEGG" id="osg:BST96_00595"/>
<protein>
    <submittedName>
        <fullName evidence="3">Glutathione S-transferase</fullName>
    </submittedName>
</protein>
<dbReference type="InterPro" id="IPR036249">
    <property type="entry name" value="Thioredoxin-like_sf"/>
</dbReference>
<keyword evidence="4" id="KW-1185">Reference proteome</keyword>
<dbReference type="Pfam" id="PF13417">
    <property type="entry name" value="GST_N_3"/>
    <property type="match status" value="1"/>
</dbReference>
<dbReference type="AlphaFoldDB" id="A0A1X9N644"/>
<evidence type="ECO:0000313" key="4">
    <source>
        <dbReference type="Proteomes" id="UP000193450"/>
    </source>
</evidence>
<dbReference type="CDD" id="cd00570">
    <property type="entry name" value="GST_N_family"/>
    <property type="match status" value="1"/>
</dbReference>
<dbReference type="SUPFAM" id="SSF47616">
    <property type="entry name" value="GST C-terminal domain-like"/>
    <property type="match status" value="1"/>
</dbReference>
<dbReference type="InterPro" id="IPR010987">
    <property type="entry name" value="Glutathione-S-Trfase_C-like"/>
</dbReference>
<reference evidence="3 4" key="1">
    <citation type="submission" date="2016-11" db="EMBL/GenBank/DDBJ databases">
        <title>Trade-off between light-utilization and light-protection in marine flavobacteria.</title>
        <authorList>
            <person name="Kumagai Y."/>
        </authorList>
    </citation>
    <scope>NUCLEOTIDE SEQUENCE [LARGE SCALE GENOMIC DNA]</scope>
    <source>
        <strain evidence="3 4">NBRC 107125</strain>
    </source>
</reference>
<dbReference type="InterPro" id="IPR004046">
    <property type="entry name" value="GST_C"/>
</dbReference>
<sequence>MSTPIILHHYDASPYAEKIRLMFGLTNTPWKSLPSPARPPRPNLDPLTGGYRRIPVLQLGADIICDTALIAEEVAEITSNQKLQPQNLEGRALELVNRAEQEAFFSAIAAVPPLRLLTTMWMKLGLLQIIPFIKDRKGMLEGGTKKGVHPKKAQHILAALIDDLESHLNHSTWIAGDLPSLADFSVYHVLWLHVSFNRKPLAAGPNVQRWYSSVSAIGQGPREEITQAEAFELASRTSPRAVPSSEDHDSFKVGQSVSVSPEDYAVIPVNGELVSINSNRIILARDTSQFGRLHVHFPRSGYSIA</sequence>
<dbReference type="EMBL" id="CP019343">
    <property type="protein sequence ID" value="ARN72741.1"/>
    <property type="molecule type" value="Genomic_DNA"/>
</dbReference>
<feature type="domain" description="GST C-terminal" evidence="2">
    <location>
        <begin position="94"/>
        <end position="237"/>
    </location>
</feature>
<evidence type="ECO:0000313" key="3">
    <source>
        <dbReference type="EMBL" id="ARN72741.1"/>
    </source>
</evidence>
<dbReference type="OrthoDB" id="5791869at2"/>
<organism evidence="3 4">
    <name type="scientific">Oceanicoccus sagamiensis</name>
    <dbReference type="NCBI Taxonomy" id="716816"/>
    <lineage>
        <taxon>Bacteria</taxon>
        <taxon>Pseudomonadati</taxon>
        <taxon>Pseudomonadota</taxon>
        <taxon>Gammaproteobacteria</taxon>
        <taxon>Cellvibrionales</taxon>
        <taxon>Spongiibacteraceae</taxon>
        <taxon>Oceanicoccus</taxon>
    </lineage>
</organism>
<keyword evidence="3" id="KW-0808">Transferase</keyword>
<dbReference type="PROSITE" id="PS50405">
    <property type="entry name" value="GST_CTER"/>
    <property type="match status" value="1"/>
</dbReference>
<evidence type="ECO:0000259" key="2">
    <source>
        <dbReference type="PROSITE" id="PS50405"/>
    </source>
</evidence>
<dbReference type="Pfam" id="PF00043">
    <property type="entry name" value="GST_C"/>
    <property type="match status" value="1"/>
</dbReference>
<dbReference type="InterPro" id="IPR004045">
    <property type="entry name" value="Glutathione_S-Trfase_N"/>
</dbReference>
<dbReference type="RefSeq" id="WP_085756829.1">
    <property type="nucleotide sequence ID" value="NZ_CP019343.1"/>
</dbReference>
<dbReference type="SUPFAM" id="SSF52833">
    <property type="entry name" value="Thioredoxin-like"/>
    <property type="match status" value="1"/>
</dbReference>
<feature type="domain" description="GST N-terminal" evidence="1">
    <location>
        <begin position="3"/>
        <end position="82"/>
    </location>
</feature>
<dbReference type="STRING" id="716816.BST96_00595"/>
<evidence type="ECO:0000259" key="1">
    <source>
        <dbReference type="PROSITE" id="PS50404"/>
    </source>
</evidence>
<gene>
    <name evidence="3" type="ORF">BST96_00595</name>
</gene>
<accession>A0A1X9N644</accession>
<name>A0A1X9N644_9GAMM</name>
<dbReference type="InterPro" id="IPR036282">
    <property type="entry name" value="Glutathione-S-Trfase_C_sf"/>
</dbReference>